<dbReference type="GO" id="GO:0000978">
    <property type="term" value="F:RNA polymerase II cis-regulatory region sequence-specific DNA binding"/>
    <property type="evidence" value="ECO:0007669"/>
    <property type="project" value="TreeGrafter"/>
</dbReference>
<feature type="compositionally biased region" description="Polar residues" evidence="8">
    <location>
        <begin position="8"/>
        <end position="17"/>
    </location>
</feature>
<evidence type="ECO:0000256" key="6">
    <source>
        <dbReference type="ARBA" id="ARBA00039490"/>
    </source>
</evidence>
<dbReference type="PANTHER" id="PTHR23235">
    <property type="entry name" value="KRUEPPEL-LIKE TRANSCRIPTION FACTOR"/>
    <property type="match status" value="1"/>
</dbReference>
<dbReference type="KEGG" id="spaa:SPAPADRAFT_62673"/>
<dbReference type="AlphaFoldDB" id="G3AT45"/>
<evidence type="ECO:0000256" key="7">
    <source>
        <dbReference type="PROSITE-ProRule" id="PRU00042"/>
    </source>
</evidence>
<dbReference type="PROSITE" id="PS00028">
    <property type="entry name" value="ZINC_FINGER_C2H2_1"/>
    <property type="match status" value="2"/>
</dbReference>
<keyword evidence="2" id="KW-0677">Repeat</keyword>
<reference evidence="10 11" key="1">
    <citation type="journal article" date="2011" name="Proc. Natl. Acad. Sci. U.S.A.">
        <title>Comparative genomics of xylose-fermenting fungi for enhanced biofuel production.</title>
        <authorList>
            <person name="Wohlbach D.J."/>
            <person name="Kuo A."/>
            <person name="Sato T.K."/>
            <person name="Potts K.M."/>
            <person name="Salamov A.A."/>
            <person name="LaButti K.M."/>
            <person name="Sun H."/>
            <person name="Clum A."/>
            <person name="Pangilinan J.L."/>
            <person name="Lindquist E.A."/>
            <person name="Lucas S."/>
            <person name="Lapidus A."/>
            <person name="Jin M."/>
            <person name="Gunawan C."/>
            <person name="Balan V."/>
            <person name="Dale B.E."/>
            <person name="Jeffries T.W."/>
            <person name="Zinkel R."/>
            <person name="Barry K.W."/>
            <person name="Grigoriev I.V."/>
            <person name="Gasch A.P."/>
        </authorList>
    </citation>
    <scope>NUCLEOTIDE SEQUENCE [LARGE SCALE GENOMIC DNA]</scope>
    <source>
        <strain evidence="11">NRRL Y-27907 / 11-Y1</strain>
    </source>
</reference>
<dbReference type="GO" id="GO:0008270">
    <property type="term" value="F:zinc ion binding"/>
    <property type="evidence" value="ECO:0007669"/>
    <property type="project" value="UniProtKB-KW"/>
</dbReference>
<dbReference type="SMART" id="SM00355">
    <property type="entry name" value="ZnF_C2H2"/>
    <property type="match status" value="2"/>
</dbReference>
<dbReference type="EMBL" id="GL996504">
    <property type="protein sequence ID" value="EGW30808.1"/>
    <property type="molecule type" value="Genomic_DNA"/>
</dbReference>
<evidence type="ECO:0000256" key="3">
    <source>
        <dbReference type="ARBA" id="ARBA00022771"/>
    </source>
</evidence>
<evidence type="ECO:0000313" key="10">
    <source>
        <dbReference type="EMBL" id="EGW30808.1"/>
    </source>
</evidence>
<dbReference type="RefSeq" id="XP_007376841.1">
    <property type="nucleotide sequence ID" value="XM_007376779.1"/>
</dbReference>
<sequence length="337" mass="37512">MAEDSGTPLLTPTASSKRSTRIRPSSSGTFFSPLSSNTSTTIQSSTLDRIEIPEDDALKQLRKARSFSSLSKRKSQQQYPQQQSQSEPQHSMIFGEDLSIRLEQDLNPSETLESTSSSTPGVFYNDMPGSSINYEASLRSLSVPSSATSSTAASGIDLLSPQFDNSRPSPYPQVNKSFSRSLTGSNSFIKSYPASIDLATIANSHYQVTNGGLLPPMATFTVQHNDEDSDEEQQLPRHSESDEDDTTVTLPIPQDLQITIPVVRNNRSEKNDKVDPKKKHKCPICESRFQRPEHVKRHMKSHSSEKPFQCEEPDCGKRFNRKDNLKAHLKKIHGKQV</sequence>
<comment type="similarity">
    <text evidence="5">Belongs to the pacC/RIM101 family.</text>
</comment>
<feature type="region of interest" description="Disordered" evidence="8">
    <location>
        <begin position="225"/>
        <end position="251"/>
    </location>
</feature>
<proteinExistence type="inferred from homology"/>
<dbReference type="HOGENOM" id="CLU_824304_0_0_1"/>
<name>G3AT45_SPAPN</name>
<dbReference type="STRING" id="619300.G3AT45"/>
<feature type="region of interest" description="Disordered" evidence="8">
    <location>
        <begin position="292"/>
        <end position="313"/>
    </location>
</feature>
<feature type="compositionally biased region" description="Low complexity" evidence="8">
    <location>
        <begin position="109"/>
        <end position="119"/>
    </location>
</feature>
<evidence type="ECO:0000256" key="8">
    <source>
        <dbReference type="SAM" id="MobiDB-lite"/>
    </source>
</evidence>
<dbReference type="PROSITE" id="PS50157">
    <property type="entry name" value="ZINC_FINGER_C2H2_2"/>
    <property type="match status" value="2"/>
</dbReference>
<keyword evidence="11" id="KW-1185">Reference proteome</keyword>
<evidence type="ECO:0000256" key="2">
    <source>
        <dbReference type="ARBA" id="ARBA00022737"/>
    </source>
</evidence>
<dbReference type="FunFam" id="3.30.160.60:FF:000100">
    <property type="entry name" value="Zinc finger 45-like"/>
    <property type="match status" value="1"/>
</dbReference>
<keyword evidence="1" id="KW-0479">Metal-binding</keyword>
<dbReference type="Gene3D" id="3.30.160.60">
    <property type="entry name" value="Classic Zinc Finger"/>
    <property type="match status" value="2"/>
</dbReference>
<evidence type="ECO:0000313" key="11">
    <source>
        <dbReference type="Proteomes" id="UP000000709"/>
    </source>
</evidence>
<keyword evidence="3 7" id="KW-0863">Zinc-finger</keyword>
<dbReference type="eggNOG" id="KOG1721">
    <property type="taxonomic scope" value="Eukaryota"/>
</dbReference>
<feature type="region of interest" description="Disordered" evidence="8">
    <location>
        <begin position="63"/>
        <end position="124"/>
    </location>
</feature>
<dbReference type="OrthoDB" id="654211at2759"/>
<dbReference type="InterPro" id="IPR036236">
    <property type="entry name" value="Znf_C2H2_sf"/>
</dbReference>
<feature type="compositionally biased region" description="Low complexity" evidence="8">
    <location>
        <begin position="24"/>
        <end position="46"/>
    </location>
</feature>
<dbReference type="GeneID" id="18874427"/>
<dbReference type="Proteomes" id="UP000000709">
    <property type="component" value="Unassembled WGS sequence"/>
</dbReference>
<dbReference type="InParanoid" id="G3AT45"/>
<evidence type="ECO:0000256" key="4">
    <source>
        <dbReference type="ARBA" id="ARBA00022833"/>
    </source>
</evidence>
<gene>
    <name evidence="10" type="ORF">SPAPADRAFT_62673</name>
</gene>
<dbReference type="InterPro" id="IPR013087">
    <property type="entry name" value="Znf_C2H2_type"/>
</dbReference>
<feature type="domain" description="C2H2-type" evidence="9">
    <location>
        <begin position="308"/>
        <end position="337"/>
    </location>
</feature>
<organism evidence="11">
    <name type="scientific">Spathaspora passalidarum (strain NRRL Y-27907 / 11-Y1)</name>
    <dbReference type="NCBI Taxonomy" id="619300"/>
    <lineage>
        <taxon>Eukaryota</taxon>
        <taxon>Fungi</taxon>
        <taxon>Dikarya</taxon>
        <taxon>Ascomycota</taxon>
        <taxon>Saccharomycotina</taxon>
        <taxon>Pichiomycetes</taxon>
        <taxon>Debaryomycetaceae</taxon>
        <taxon>Spathaspora</taxon>
    </lineage>
</organism>
<accession>G3AT45</accession>
<dbReference type="GO" id="GO:0000981">
    <property type="term" value="F:DNA-binding transcription factor activity, RNA polymerase II-specific"/>
    <property type="evidence" value="ECO:0007669"/>
    <property type="project" value="TreeGrafter"/>
</dbReference>
<dbReference type="Pfam" id="PF00096">
    <property type="entry name" value="zf-C2H2"/>
    <property type="match status" value="2"/>
</dbReference>
<feature type="compositionally biased region" description="Basic and acidic residues" evidence="8">
    <location>
        <begin position="302"/>
        <end position="313"/>
    </location>
</feature>
<evidence type="ECO:0000256" key="1">
    <source>
        <dbReference type="ARBA" id="ARBA00022723"/>
    </source>
</evidence>
<feature type="compositionally biased region" description="Basic residues" evidence="8">
    <location>
        <begin position="63"/>
        <end position="75"/>
    </location>
</feature>
<feature type="region of interest" description="Disordered" evidence="8">
    <location>
        <begin position="1"/>
        <end position="48"/>
    </location>
</feature>
<keyword evidence="4" id="KW-0862">Zinc</keyword>
<dbReference type="PANTHER" id="PTHR23235:SF120">
    <property type="entry name" value="KRUPPEL-LIKE FACTOR 15"/>
    <property type="match status" value="1"/>
</dbReference>
<evidence type="ECO:0000256" key="5">
    <source>
        <dbReference type="ARBA" id="ARBA00038089"/>
    </source>
</evidence>
<dbReference type="SUPFAM" id="SSF57667">
    <property type="entry name" value="beta-beta-alpha zinc fingers"/>
    <property type="match status" value="1"/>
</dbReference>
<evidence type="ECO:0000259" key="9">
    <source>
        <dbReference type="PROSITE" id="PS50157"/>
    </source>
</evidence>
<feature type="compositionally biased region" description="Low complexity" evidence="8">
    <location>
        <begin position="76"/>
        <end position="91"/>
    </location>
</feature>
<feature type="domain" description="C2H2-type" evidence="9">
    <location>
        <begin position="280"/>
        <end position="307"/>
    </location>
</feature>
<protein>
    <recommendedName>
        <fullName evidence="6">pH-response transcription factor pacC/RIM101</fullName>
    </recommendedName>
</protein>